<gene>
    <name evidence="3" type="primary">mutH_0</name>
    <name evidence="2" type="synonym">mutH_1</name>
    <name evidence="3" type="ORF">CM83_38306</name>
    <name evidence="2" type="ORF">CM83_38307</name>
    <name evidence="4" type="ORF">g.64738</name>
</gene>
<proteinExistence type="predicted"/>
<feature type="signal peptide" evidence="1">
    <location>
        <begin position="1"/>
        <end position="19"/>
    </location>
</feature>
<reference evidence="3" key="2">
    <citation type="submission" date="2014-07" db="EMBL/GenBank/DDBJ databases">
        <authorList>
            <person name="Hull J."/>
        </authorList>
    </citation>
    <scope>NUCLEOTIDE SEQUENCE</scope>
</reference>
<evidence type="ECO:0000313" key="3">
    <source>
        <dbReference type="EMBL" id="JAG19838.1"/>
    </source>
</evidence>
<dbReference type="AlphaFoldDB" id="A0A0A9XLY5"/>
<organism evidence="3">
    <name type="scientific">Lygus hesperus</name>
    <name type="common">Western plant bug</name>
    <dbReference type="NCBI Taxonomy" id="30085"/>
    <lineage>
        <taxon>Eukaryota</taxon>
        <taxon>Metazoa</taxon>
        <taxon>Ecdysozoa</taxon>
        <taxon>Arthropoda</taxon>
        <taxon>Hexapoda</taxon>
        <taxon>Insecta</taxon>
        <taxon>Pterygota</taxon>
        <taxon>Neoptera</taxon>
        <taxon>Paraneoptera</taxon>
        <taxon>Hemiptera</taxon>
        <taxon>Heteroptera</taxon>
        <taxon>Panheteroptera</taxon>
        <taxon>Cimicomorpha</taxon>
        <taxon>Miridae</taxon>
        <taxon>Mirini</taxon>
        <taxon>Lygus</taxon>
    </lineage>
</organism>
<dbReference type="EMBL" id="GBHO01023766">
    <property type="protein sequence ID" value="JAG19838.1"/>
    <property type="molecule type" value="Transcribed_RNA"/>
</dbReference>
<evidence type="ECO:0000313" key="4">
    <source>
        <dbReference type="EMBL" id="JAP99127.1"/>
    </source>
</evidence>
<feature type="chain" id="PRO_5007389857" evidence="1">
    <location>
        <begin position="20"/>
        <end position="182"/>
    </location>
</feature>
<evidence type="ECO:0000313" key="2">
    <source>
        <dbReference type="EMBL" id="JAG19837.1"/>
    </source>
</evidence>
<dbReference type="EMBL" id="GDHC01019501">
    <property type="protein sequence ID" value="JAP99127.1"/>
    <property type="molecule type" value="Transcribed_RNA"/>
</dbReference>
<evidence type="ECO:0000256" key="1">
    <source>
        <dbReference type="SAM" id="SignalP"/>
    </source>
</evidence>
<dbReference type="EMBL" id="GBHO01023767">
    <property type="protein sequence ID" value="JAG19837.1"/>
    <property type="molecule type" value="Transcribed_RNA"/>
</dbReference>
<reference evidence="3" key="1">
    <citation type="journal article" date="2014" name="PLoS ONE">
        <title>Transcriptome-Based Identification of ABC Transporters in the Western Tarnished Plant Bug Lygus hesperus.</title>
        <authorList>
            <person name="Hull J.J."/>
            <person name="Chaney K."/>
            <person name="Geib S.M."/>
            <person name="Fabrick J.A."/>
            <person name="Brent C.S."/>
            <person name="Walsh D."/>
            <person name="Lavine L.C."/>
        </authorList>
    </citation>
    <scope>NUCLEOTIDE SEQUENCE</scope>
</reference>
<reference evidence="4" key="3">
    <citation type="journal article" date="2016" name="Gigascience">
        <title>De novo construction of an expanded transcriptome assembly for the western tarnished plant bug, Lygus hesperus.</title>
        <authorList>
            <person name="Tassone E.E."/>
            <person name="Geib S.M."/>
            <person name="Hall B."/>
            <person name="Fabrick J.A."/>
            <person name="Brent C.S."/>
            <person name="Hull J.J."/>
        </authorList>
    </citation>
    <scope>NUCLEOTIDE SEQUENCE</scope>
</reference>
<name>A0A0A9XLY5_LYGHE</name>
<sequence length="182" mass="18673">MKSAIVALVGLALVATSLALPVGFNVGLDLKPGDADFWKKDITIGGQKIQLGMGWNNNGVISAAAKFVAKVNDQDMPITAAVSTSQDMKQLNYQVGSKYADMLSGIVYGDSAGTVQYQVNAKVPVKTEGSPVSAIGASLEGSGLAPATLTGGVALGKEVVQAKVDFVDFKPVNVNVGLGTDM</sequence>
<accession>A0A0A9XLY5</accession>
<protein>
    <submittedName>
        <fullName evidence="3">DNA mismatch repair protein mutH</fullName>
    </submittedName>
</protein>
<keyword evidence="1" id="KW-0732">Signal</keyword>